<feature type="chain" id="PRO_5003156243" description="Glucuronyl hydrolase" evidence="3">
    <location>
        <begin position="17"/>
        <end position="427"/>
    </location>
</feature>
<reference evidence="4 5" key="1">
    <citation type="journal article" date="2010" name="Plant Cell">
        <title>The Chlorella variabilis NC64A genome reveals adaptation to photosymbiosis, coevolution with viruses, and cryptic sex.</title>
        <authorList>
            <person name="Blanc G."/>
            <person name="Duncan G."/>
            <person name="Agarkova I."/>
            <person name="Borodovsky M."/>
            <person name="Gurnon J."/>
            <person name="Kuo A."/>
            <person name="Lindquist E."/>
            <person name="Lucas S."/>
            <person name="Pangilinan J."/>
            <person name="Polle J."/>
            <person name="Salamov A."/>
            <person name="Terry A."/>
            <person name="Yamada T."/>
            <person name="Dunigan D.D."/>
            <person name="Grigoriev I.V."/>
            <person name="Claverie J.M."/>
            <person name="Van Etten J.L."/>
        </authorList>
    </citation>
    <scope>NUCLEOTIDE SEQUENCE [LARGE SCALE GENOMIC DNA]</scope>
    <source>
        <strain evidence="4 5">NC64A</strain>
    </source>
</reference>
<gene>
    <name evidence="4" type="ORF">CHLNCDRAFT_57319</name>
</gene>
<dbReference type="EMBL" id="GL433839">
    <property type="protein sequence ID" value="EFN57563.1"/>
    <property type="molecule type" value="Genomic_DNA"/>
</dbReference>
<protein>
    <recommendedName>
        <fullName evidence="6">Glucuronyl hydrolase</fullName>
    </recommendedName>
</protein>
<dbReference type="InterPro" id="IPR052369">
    <property type="entry name" value="UG_Glycosaminoglycan_Hydrolase"/>
</dbReference>
<organism evidence="5">
    <name type="scientific">Chlorella variabilis</name>
    <name type="common">Green alga</name>
    <dbReference type="NCBI Taxonomy" id="554065"/>
    <lineage>
        <taxon>Eukaryota</taxon>
        <taxon>Viridiplantae</taxon>
        <taxon>Chlorophyta</taxon>
        <taxon>core chlorophytes</taxon>
        <taxon>Trebouxiophyceae</taxon>
        <taxon>Chlorellales</taxon>
        <taxon>Chlorellaceae</taxon>
        <taxon>Chlorella clade</taxon>
        <taxon>Chlorella</taxon>
    </lineage>
</organism>
<dbReference type="STRING" id="554065.E1Z9Q3"/>
<dbReference type="InterPro" id="IPR008928">
    <property type="entry name" value="6-hairpin_glycosidase_sf"/>
</dbReference>
<dbReference type="KEGG" id="cvr:CHLNCDRAFT_57319"/>
<accession>E1Z9Q3</accession>
<dbReference type="GO" id="GO:0000272">
    <property type="term" value="P:polysaccharide catabolic process"/>
    <property type="evidence" value="ECO:0007669"/>
    <property type="project" value="TreeGrafter"/>
</dbReference>
<evidence type="ECO:0000313" key="4">
    <source>
        <dbReference type="EMBL" id="EFN57563.1"/>
    </source>
</evidence>
<dbReference type="PANTHER" id="PTHR36845:SF1">
    <property type="entry name" value="HYDROLASE, PUTATIVE (AFU_ORTHOLOGUE AFUA_7G05090)-RELATED"/>
    <property type="match status" value="1"/>
</dbReference>
<comment type="similarity">
    <text evidence="2">Belongs to the glycosyl hydrolase 88 family.</text>
</comment>
<feature type="signal peptide" evidence="3">
    <location>
        <begin position="1"/>
        <end position="16"/>
    </location>
</feature>
<dbReference type="InterPro" id="IPR012341">
    <property type="entry name" value="6hp_glycosidase-like_sf"/>
</dbReference>
<evidence type="ECO:0000313" key="5">
    <source>
        <dbReference type="Proteomes" id="UP000008141"/>
    </source>
</evidence>
<evidence type="ECO:0000256" key="3">
    <source>
        <dbReference type="SAM" id="SignalP"/>
    </source>
</evidence>
<dbReference type="GeneID" id="17356993"/>
<dbReference type="OrthoDB" id="510307at2759"/>
<dbReference type="Proteomes" id="UP000008141">
    <property type="component" value="Unassembled WGS sequence"/>
</dbReference>
<keyword evidence="5" id="KW-1185">Reference proteome</keyword>
<dbReference type="GO" id="GO:0052757">
    <property type="term" value="F:chondroitin hydrolase activity"/>
    <property type="evidence" value="ECO:0007669"/>
    <property type="project" value="TreeGrafter"/>
</dbReference>
<dbReference type="Gene3D" id="1.50.10.10">
    <property type="match status" value="1"/>
</dbReference>
<dbReference type="eggNOG" id="ENOG502S3MN">
    <property type="taxonomic scope" value="Eukaryota"/>
</dbReference>
<evidence type="ECO:0000256" key="2">
    <source>
        <dbReference type="ARBA" id="ARBA00038358"/>
    </source>
</evidence>
<proteinExistence type="inferred from homology"/>
<keyword evidence="1" id="KW-0378">Hydrolase</keyword>
<dbReference type="SUPFAM" id="SSF48208">
    <property type="entry name" value="Six-hairpin glycosidases"/>
    <property type="match status" value="1"/>
</dbReference>
<dbReference type="PANTHER" id="PTHR36845">
    <property type="entry name" value="HYDROLASE, PUTATIVE (AFU_ORTHOLOGUE AFUA_7G05090)-RELATED"/>
    <property type="match status" value="1"/>
</dbReference>
<sequence length="427" mass="45697">MLVSCLVLLLLTQAAAAPPPQQLPRCLDEEQLAAVVEGALGQLQAVADQRQSPTTFSEWPRERAAASLPDSLFPNGTDPESGQWIGTKPSRWTSGYLAGCYWLAYGMTGDQRWADLAAAELPGLEPVAAETDNHKVSDIFDSSYGEALRAGVPGAPVEEYQRVMQTAAASLSARYNDKVGAVQSWYDIGDEFVVIMDSMAALKIMFEAAAMPGGEQRWADEALSHSRRVARELFRPGGGSYHGARFDADSGEVEWRGTFQGYADNSTWSRGQAWAVVGFTHAANITGEPDMLAAARRAADYFMRRLAEAEDGVPLWDFDVPPSAEQPWKDSSAAAIAASGLLRLGELSGEERYSGAGAALLASLAGGYLGWEAGQGRQPLAALLRNGTFNVAKGSHSTGLIWGDYYILDALAWATAHNLTSSCAPPS</sequence>
<dbReference type="RefSeq" id="XP_005849665.1">
    <property type="nucleotide sequence ID" value="XM_005849603.1"/>
</dbReference>
<dbReference type="OMA" id="WLAYEYT"/>
<evidence type="ECO:0000256" key="1">
    <source>
        <dbReference type="ARBA" id="ARBA00022801"/>
    </source>
</evidence>
<dbReference type="AlphaFoldDB" id="E1Z9Q3"/>
<name>E1Z9Q3_CHLVA</name>
<dbReference type="InParanoid" id="E1Z9Q3"/>
<evidence type="ECO:0008006" key="6">
    <source>
        <dbReference type="Google" id="ProtNLM"/>
    </source>
</evidence>
<keyword evidence="3" id="KW-0732">Signal</keyword>